<dbReference type="Proteomes" id="UP000460272">
    <property type="component" value="Unassembled WGS sequence"/>
</dbReference>
<reference evidence="5 6" key="1">
    <citation type="submission" date="2018-11" db="EMBL/GenBank/DDBJ databases">
        <title>Trebonia kvetii gen.nov., sp.nov., a novel acidophilic actinobacterium, and proposal of the new actinobacterial family Treboniaceae fam. nov.</title>
        <authorList>
            <person name="Rapoport D."/>
            <person name="Sagova-Mareckova M."/>
            <person name="Sedlacek I."/>
            <person name="Provaznik J."/>
            <person name="Kralova S."/>
            <person name="Pavlinic D."/>
            <person name="Benes V."/>
            <person name="Kopecky J."/>
        </authorList>
    </citation>
    <scope>NUCLEOTIDE SEQUENCE [LARGE SCALE GENOMIC DNA]</scope>
    <source>
        <strain evidence="5 6">15Tr583</strain>
    </source>
</reference>
<accession>A0A6P2BUV6</accession>
<evidence type="ECO:0000256" key="2">
    <source>
        <dbReference type="ARBA" id="ARBA00023239"/>
    </source>
</evidence>
<gene>
    <name evidence="5" type="ORF">EAS64_20370</name>
</gene>
<dbReference type="RefSeq" id="WP_145855049.1">
    <property type="nucleotide sequence ID" value="NZ_RPFW01000004.1"/>
</dbReference>
<dbReference type="InterPro" id="IPR051466">
    <property type="entry name" value="D-amino_acid_metab_enzyme"/>
</dbReference>
<feature type="compositionally biased region" description="Basic residues" evidence="3">
    <location>
        <begin position="274"/>
        <end position="288"/>
    </location>
</feature>
<dbReference type="PANTHER" id="PTHR28004">
    <property type="entry name" value="ZGC:162816-RELATED"/>
    <property type="match status" value="1"/>
</dbReference>
<evidence type="ECO:0000313" key="6">
    <source>
        <dbReference type="Proteomes" id="UP000460272"/>
    </source>
</evidence>
<keyword evidence="2" id="KW-0456">Lyase</keyword>
<evidence type="ECO:0000259" key="4">
    <source>
        <dbReference type="SMART" id="SM01119"/>
    </source>
</evidence>
<dbReference type="OrthoDB" id="9811417at2"/>
<dbReference type="SUPFAM" id="SSF51419">
    <property type="entry name" value="PLP-binding barrel"/>
    <property type="match status" value="1"/>
</dbReference>
<dbReference type="AlphaFoldDB" id="A0A6P2BUV6"/>
<evidence type="ECO:0000256" key="1">
    <source>
        <dbReference type="ARBA" id="ARBA00005323"/>
    </source>
</evidence>
<dbReference type="InterPro" id="IPR026956">
    <property type="entry name" value="D-ser_dehydrat-like_dom"/>
</dbReference>
<feature type="domain" description="D-serine dehydratase-like" evidence="4">
    <location>
        <begin position="308"/>
        <end position="406"/>
    </location>
</feature>
<comment type="similarity">
    <text evidence="1">Belongs to the DSD1 family.</text>
</comment>
<evidence type="ECO:0000313" key="5">
    <source>
        <dbReference type="EMBL" id="TVZ02844.1"/>
    </source>
</evidence>
<protein>
    <submittedName>
        <fullName evidence="5">Amino acid deaminase</fullName>
    </submittedName>
</protein>
<dbReference type="InterPro" id="IPR001608">
    <property type="entry name" value="Ala_racemase_N"/>
</dbReference>
<name>A0A6P2BUV6_9ACTN</name>
<evidence type="ECO:0000256" key="3">
    <source>
        <dbReference type="SAM" id="MobiDB-lite"/>
    </source>
</evidence>
<dbReference type="InterPro" id="IPR029066">
    <property type="entry name" value="PLP-binding_barrel"/>
</dbReference>
<sequence>MEFAFRSGPDAGSPPGTCVLTGAVEYPQLVLKQAEFEHNLAAMREFCAAKGVALAPHAKTSMSPAIINRQLAAGAWGMTVASVGQLRVCLEIGVPVMILANELVNPAAGRWLGEAMAGRPAQRVYCVVDSAAGVERLADGWQASGNPAALPVLVELGISGGRCGCRTAAEAESVARAVAGRPELCLAGVEAFEGILPGGSAEELHAVDEFLRRLGDVAVRLDRLGLLSQETEPVLTAGGSLYFDRVAELLSAVRLSRPHRVVLRSGCYAFHDHAKHAPPSRTGRPRHSTRADTGPLAGAEGTTELRPALEAWCEVVSVPEPGQAIAALGRRDAPYDAGYPVVFARRPAAGGPAEPCAGVSVTAMNDQHAYLSVPAGSPLAVGDLLGCGIIHPCTAFDKWRRIALVDENYRVLDTIETCF</sequence>
<dbReference type="Gene3D" id="2.40.37.20">
    <property type="entry name" value="D-serine dehydratase-like domain"/>
    <property type="match status" value="1"/>
</dbReference>
<organism evidence="5 6">
    <name type="scientific">Trebonia kvetii</name>
    <dbReference type="NCBI Taxonomy" id="2480626"/>
    <lineage>
        <taxon>Bacteria</taxon>
        <taxon>Bacillati</taxon>
        <taxon>Actinomycetota</taxon>
        <taxon>Actinomycetes</taxon>
        <taxon>Streptosporangiales</taxon>
        <taxon>Treboniaceae</taxon>
        <taxon>Trebonia</taxon>
    </lineage>
</organism>
<dbReference type="Gene3D" id="3.20.20.10">
    <property type="entry name" value="Alanine racemase"/>
    <property type="match status" value="1"/>
</dbReference>
<dbReference type="InterPro" id="IPR042208">
    <property type="entry name" value="D-ser_dehydrat-like_sf"/>
</dbReference>
<dbReference type="PANTHER" id="PTHR28004:SF8">
    <property type="entry name" value="D-SERINE DEAMINASE"/>
    <property type="match status" value="1"/>
</dbReference>
<dbReference type="Pfam" id="PF14031">
    <property type="entry name" value="D-ser_dehydrat"/>
    <property type="match status" value="1"/>
</dbReference>
<comment type="caution">
    <text evidence="5">The sequence shown here is derived from an EMBL/GenBank/DDBJ whole genome shotgun (WGS) entry which is preliminary data.</text>
</comment>
<proteinExistence type="inferred from homology"/>
<feature type="region of interest" description="Disordered" evidence="3">
    <location>
        <begin position="274"/>
        <end position="300"/>
    </location>
</feature>
<keyword evidence="6" id="KW-1185">Reference proteome</keyword>
<dbReference type="Pfam" id="PF01168">
    <property type="entry name" value="Ala_racemase_N"/>
    <property type="match status" value="1"/>
</dbReference>
<dbReference type="GO" id="GO:0016829">
    <property type="term" value="F:lyase activity"/>
    <property type="evidence" value="ECO:0007669"/>
    <property type="project" value="UniProtKB-KW"/>
</dbReference>
<dbReference type="EMBL" id="RPFW01000004">
    <property type="protein sequence ID" value="TVZ02844.1"/>
    <property type="molecule type" value="Genomic_DNA"/>
</dbReference>
<dbReference type="SMART" id="SM01119">
    <property type="entry name" value="D-ser_dehydrat"/>
    <property type="match status" value="1"/>
</dbReference>